<dbReference type="SUPFAM" id="SSF48452">
    <property type="entry name" value="TPR-like"/>
    <property type="match status" value="1"/>
</dbReference>
<evidence type="ECO:0000313" key="3">
    <source>
        <dbReference type="Proteomes" id="UP000215059"/>
    </source>
</evidence>
<gene>
    <name evidence="2" type="ORF">CGZ90_09420</name>
</gene>
<keyword evidence="1" id="KW-0802">TPR repeat</keyword>
<dbReference type="Proteomes" id="UP000215059">
    <property type="component" value="Unassembled WGS sequence"/>
</dbReference>
<organism evidence="2 3">
    <name type="scientific">Fictibacillus aquaticus</name>
    <dbReference type="NCBI Taxonomy" id="2021314"/>
    <lineage>
        <taxon>Bacteria</taxon>
        <taxon>Bacillati</taxon>
        <taxon>Bacillota</taxon>
        <taxon>Bacilli</taxon>
        <taxon>Bacillales</taxon>
        <taxon>Fictibacillaceae</taxon>
        <taxon>Fictibacillus</taxon>
    </lineage>
</organism>
<comment type="caution">
    <text evidence="2">The sequence shown here is derived from an EMBL/GenBank/DDBJ whole genome shotgun (WGS) entry which is preliminary data.</text>
</comment>
<evidence type="ECO:0000313" key="2">
    <source>
        <dbReference type="EMBL" id="OYD58095.1"/>
    </source>
</evidence>
<evidence type="ECO:0000256" key="1">
    <source>
        <dbReference type="PROSITE-ProRule" id="PRU00339"/>
    </source>
</evidence>
<proteinExistence type="predicted"/>
<dbReference type="SUPFAM" id="SSF116965">
    <property type="entry name" value="Hypothetical protein MPN330"/>
    <property type="match status" value="1"/>
</dbReference>
<dbReference type="Gene3D" id="1.25.40.10">
    <property type="entry name" value="Tetratricopeptide repeat domain"/>
    <property type="match status" value="1"/>
</dbReference>
<dbReference type="AlphaFoldDB" id="A0A235FBF6"/>
<dbReference type="InterPro" id="IPR019734">
    <property type="entry name" value="TPR_rpt"/>
</dbReference>
<dbReference type="PROSITE" id="PS50005">
    <property type="entry name" value="TPR"/>
    <property type="match status" value="1"/>
</dbReference>
<dbReference type="InterPro" id="IPR011990">
    <property type="entry name" value="TPR-like_helical_dom_sf"/>
</dbReference>
<reference evidence="2 3" key="1">
    <citation type="submission" date="2017-07" db="EMBL/GenBank/DDBJ databases">
        <title>Fictibacillus sp. nov. GDSW-R2A3 Genome sequencing and assembly.</title>
        <authorList>
            <person name="Mayilraj S."/>
        </authorList>
    </citation>
    <scope>NUCLEOTIDE SEQUENCE [LARGE SCALE GENOMIC DNA]</scope>
    <source>
        <strain evidence="2 3">GDSW-R2A3</strain>
    </source>
</reference>
<feature type="repeat" description="TPR" evidence="1">
    <location>
        <begin position="54"/>
        <end position="87"/>
    </location>
</feature>
<name>A0A235FBF6_9BACL</name>
<sequence length="376" mass="43273">MKPVFAVLSYAETAFLELKTANCYTISNDTAYGEKCMTNEMEKDKKIVPFPNLDSRLVEKGMSSLKAKKFREALNCFEQLLEIDPVHPQGHLGTVLSLVELGELTKAKVRAEKMLKQDIGDYFDVLQIYLSILIQLSEYKTVVSTIEAVLEENQLPADKAETIYQLLHFSRRVMEQENWPHAAEQPGRAEQENDLHTYQNMLESDKPSFQWLAVQQLKSFPADDTYELFIRFLSDEKKHPAVKSLILQYFKEQGISRTIPVHKNGDIIQVNVQELYQWDAHPFHLEVKKRIKSILEQENPSLMDFAEAVWRDYMLSSYPVVPDEGTEQLWANAAVGAAEILCGQKELPSEQEIQSNELDQCIHKLLEMERIFLENG</sequence>
<protein>
    <submittedName>
        <fullName evidence="2">Uncharacterized protein</fullName>
    </submittedName>
</protein>
<dbReference type="EMBL" id="NOII01000002">
    <property type="protein sequence ID" value="OYD58095.1"/>
    <property type="molecule type" value="Genomic_DNA"/>
</dbReference>
<keyword evidence="3" id="KW-1185">Reference proteome</keyword>
<accession>A0A235FBF6</accession>